<evidence type="ECO:0000256" key="1">
    <source>
        <dbReference type="ARBA" id="ARBA00013860"/>
    </source>
</evidence>
<sequence length="153" mass="17415">MNGFHGEYEATVDAKGRFLLPGGLKKQLPEGESRFIVSRGFEKCLTLYTMKSWETIIAKINRLNDFDPKVRQFRRQFLGGATEVELDTAGRLLLPASLKEYASLQKDIVLAAAIDRFEIWDAVKYKQLFEDFSPEDFSNLAKDVMGGLEDSRQ</sequence>
<evidence type="ECO:0000256" key="2">
    <source>
        <dbReference type="ARBA" id="ARBA00022490"/>
    </source>
</evidence>
<reference evidence="9 10" key="1">
    <citation type="submission" date="2018-06" db="EMBL/GenBank/DDBJ databases">
        <title>Genomic Encyclopedia of Archaeal and Bacterial Type Strains, Phase II (KMG-II): from individual species to whole genera.</title>
        <authorList>
            <person name="Goeker M."/>
        </authorList>
    </citation>
    <scope>NUCLEOTIDE SEQUENCE [LARGE SCALE GENOMIC DNA]</scope>
    <source>
        <strain evidence="9 10">DSM 23241</strain>
    </source>
</reference>
<keyword evidence="2 7" id="KW-0963">Cytoplasm</keyword>
<feature type="domain" description="SpoVT-AbrB" evidence="8">
    <location>
        <begin position="81"/>
        <end position="124"/>
    </location>
</feature>
<evidence type="ECO:0000256" key="6">
    <source>
        <dbReference type="ARBA" id="ARBA00023163"/>
    </source>
</evidence>
<dbReference type="AlphaFoldDB" id="A0A2W7RXT7"/>
<accession>A0A2W7RXT7</accession>
<dbReference type="OrthoDB" id="9807753at2"/>
<dbReference type="InterPro" id="IPR007159">
    <property type="entry name" value="SpoVT-AbrB_dom"/>
</dbReference>
<dbReference type="GO" id="GO:0005737">
    <property type="term" value="C:cytoplasm"/>
    <property type="evidence" value="ECO:0007669"/>
    <property type="project" value="UniProtKB-UniRule"/>
</dbReference>
<evidence type="ECO:0000256" key="5">
    <source>
        <dbReference type="ARBA" id="ARBA00023125"/>
    </source>
</evidence>
<dbReference type="GO" id="GO:2000143">
    <property type="term" value="P:negative regulation of DNA-templated transcription initiation"/>
    <property type="evidence" value="ECO:0007669"/>
    <property type="project" value="TreeGrafter"/>
</dbReference>
<keyword evidence="4 7" id="KW-0805">Transcription regulation</keyword>
<comment type="subcellular location">
    <subcellularLocation>
        <location evidence="7">Cytoplasm</location>
        <location evidence="7">Nucleoid</location>
    </subcellularLocation>
</comment>
<name>A0A2W7RXT7_9BACT</name>
<dbReference type="NCBIfam" id="TIGR00242">
    <property type="entry name" value="division/cell wall cluster transcriptional repressor MraZ"/>
    <property type="match status" value="1"/>
</dbReference>
<gene>
    <name evidence="7" type="primary">mraZ</name>
    <name evidence="9" type="ORF">LX80_01287</name>
</gene>
<dbReference type="SUPFAM" id="SSF89447">
    <property type="entry name" value="AbrB/MazE/MraZ-like"/>
    <property type="match status" value="1"/>
</dbReference>
<dbReference type="GO" id="GO:0000976">
    <property type="term" value="F:transcription cis-regulatory region binding"/>
    <property type="evidence" value="ECO:0007669"/>
    <property type="project" value="TreeGrafter"/>
</dbReference>
<dbReference type="CDD" id="cd16320">
    <property type="entry name" value="MraZ_N"/>
    <property type="match status" value="1"/>
</dbReference>
<dbReference type="Gene3D" id="3.40.1550.20">
    <property type="entry name" value="Transcriptional regulator MraZ domain"/>
    <property type="match status" value="1"/>
</dbReference>
<proteinExistence type="inferred from homology"/>
<dbReference type="InterPro" id="IPR037914">
    <property type="entry name" value="SpoVT-AbrB_sf"/>
</dbReference>
<dbReference type="PROSITE" id="PS51740">
    <property type="entry name" value="SPOVT_ABRB"/>
    <property type="match status" value="2"/>
</dbReference>
<dbReference type="InterPro" id="IPR035642">
    <property type="entry name" value="MraZ_N"/>
</dbReference>
<dbReference type="EMBL" id="QKZV01000003">
    <property type="protein sequence ID" value="PZX63636.1"/>
    <property type="molecule type" value="Genomic_DNA"/>
</dbReference>
<dbReference type="GO" id="GO:0003700">
    <property type="term" value="F:DNA-binding transcription factor activity"/>
    <property type="evidence" value="ECO:0007669"/>
    <property type="project" value="UniProtKB-UniRule"/>
</dbReference>
<dbReference type="Pfam" id="PF02381">
    <property type="entry name" value="MraZ"/>
    <property type="match status" value="2"/>
</dbReference>
<dbReference type="InterPro" id="IPR003444">
    <property type="entry name" value="MraZ"/>
</dbReference>
<feature type="domain" description="SpoVT-AbrB" evidence="8">
    <location>
        <begin position="7"/>
        <end position="52"/>
    </location>
</feature>
<evidence type="ECO:0000313" key="9">
    <source>
        <dbReference type="EMBL" id="PZX63636.1"/>
    </source>
</evidence>
<dbReference type="CDD" id="cd16321">
    <property type="entry name" value="MraZ_C"/>
    <property type="match status" value="1"/>
</dbReference>
<evidence type="ECO:0000256" key="4">
    <source>
        <dbReference type="ARBA" id="ARBA00023015"/>
    </source>
</evidence>
<evidence type="ECO:0000256" key="3">
    <source>
        <dbReference type="ARBA" id="ARBA00022737"/>
    </source>
</evidence>
<evidence type="ECO:0000259" key="8">
    <source>
        <dbReference type="PROSITE" id="PS51740"/>
    </source>
</evidence>
<comment type="subunit">
    <text evidence="7">Forms oligomers.</text>
</comment>
<keyword evidence="6 7" id="KW-0804">Transcription</keyword>
<keyword evidence="10" id="KW-1185">Reference proteome</keyword>
<evidence type="ECO:0000256" key="7">
    <source>
        <dbReference type="HAMAP-Rule" id="MF_01008"/>
    </source>
</evidence>
<dbReference type="Proteomes" id="UP000249720">
    <property type="component" value="Unassembled WGS sequence"/>
</dbReference>
<dbReference type="RefSeq" id="WP_111294415.1">
    <property type="nucleotide sequence ID" value="NZ_QKZV01000003.1"/>
</dbReference>
<evidence type="ECO:0000313" key="10">
    <source>
        <dbReference type="Proteomes" id="UP000249720"/>
    </source>
</evidence>
<comment type="caution">
    <text evidence="9">The sequence shown here is derived from an EMBL/GenBank/DDBJ whole genome shotgun (WGS) entry which is preliminary data.</text>
</comment>
<dbReference type="InterPro" id="IPR020603">
    <property type="entry name" value="MraZ_dom"/>
</dbReference>
<dbReference type="InterPro" id="IPR038619">
    <property type="entry name" value="MraZ_sf"/>
</dbReference>
<dbReference type="InterPro" id="IPR035644">
    <property type="entry name" value="MraZ_C"/>
</dbReference>
<dbReference type="PANTHER" id="PTHR34701">
    <property type="entry name" value="TRANSCRIPTIONAL REGULATOR MRAZ"/>
    <property type="match status" value="1"/>
</dbReference>
<organism evidence="9 10">
    <name type="scientific">Hydrotalea sandarakina</name>
    <dbReference type="NCBI Taxonomy" id="1004304"/>
    <lineage>
        <taxon>Bacteria</taxon>
        <taxon>Pseudomonadati</taxon>
        <taxon>Bacteroidota</taxon>
        <taxon>Chitinophagia</taxon>
        <taxon>Chitinophagales</taxon>
        <taxon>Chitinophagaceae</taxon>
        <taxon>Hydrotalea</taxon>
    </lineage>
</organism>
<dbReference type="PANTHER" id="PTHR34701:SF1">
    <property type="entry name" value="TRANSCRIPTIONAL REGULATOR MRAZ"/>
    <property type="match status" value="1"/>
</dbReference>
<keyword evidence="5 7" id="KW-0238">DNA-binding</keyword>
<dbReference type="HAMAP" id="MF_01008">
    <property type="entry name" value="MraZ"/>
    <property type="match status" value="1"/>
</dbReference>
<comment type="similarity">
    <text evidence="7">Belongs to the MraZ family.</text>
</comment>
<keyword evidence="3" id="KW-0677">Repeat</keyword>
<dbReference type="GO" id="GO:0009295">
    <property type="term" value="C:nucleoid"/>
    <property type="evidence" value="ECO:0007669"/>
    <property type="project" value="UniProtKB-SubCell"/>
</dbReference>
<protein>
    <recommendedName>
        <fullName evidence="1 7">Transcriptional regulator MraZ</fullName>
    </recommendedName>
</protein>